<evidence type="ECO:0000313" key="2">
    <source>
        <dbReference type="EMBL" id="SFC83230.1"/>
    </source>
</evidence>
<gene>
    <name evidence="2" type="ORF">SAMN04487968_11239</name>
</gene>
<dbReference type="Proteomes" id="UP000198832">
    <property type="component" value="Unassembled WGS sequence"/>
</dbReference>
<feature type="signal peptide" evidence="1">
    <location>
        <begin position="1"/>
        <end position="31"/>
    </location>
</feature>
<feature type="chain" id="PRO_5011663952" evidence="1">
    <location>
        <begin position="32"/>
        <end position="339"/>
    </location>
</feature>
<evidence type="ECO:0000313" key="3">
    <source>
        <dbReference type="Proteomes" id="UP000198832"/>
    </source>
</evidence>
<keyword evidence="3" id="KW-1185">Reference proteome</keyword>
<protein>
    <submittedName>
        <fullName evidence="2">Uncharacterized protein</fullName>
    </submittedName>
</protein>
<sequence>MTRVGLRLVARLVAEVVLVSAALTVMAPAQAAVSTLDQDSAAAPGALSPTEVVDAIEDAGQRVYETAEVTTDASASVGRAAGVAVTIPRDPESSVEIRPEDGAGSLGIGLPGGGDSSSAVTRDGFSIFANLEDQTATAVHPLADGGVQFLLTVGSATSPTRYAFPVSVPEGAELALTEDGGADVAFPDGRRVASIPAPWAVDAAEHPVPTHFEIRSGALVQVVDHTSVAVAYPVLADPSVFSCDFYTHVCVKFTKGETRWIAGKTSVVGSGGIAGVSALCSKVPGGLIGMGACAAAIAAGGAALARSFNSASAKGKCVELHFLFLPPIVTLTRWKTEGC</sequence>
<name>A0A1I1MNV3_9ACTN</name>
<dbReference type="AlphaFoldDB" id="A0A1I1MNV3"/>
<keyword evidence="1" id="KW-0732">Signal</keyword>
<dbReference type="EMBL" id="FOLB01000012">
    <property type="protein sequence ID" value="SFC83230.1"/>
    <property type="molecule type" value="Genomic_DNA"/>
</dbReference>
<accession>A0A1I1MNV3</accession>
<evidence type="ECO:0000256" key="1">
    <source>
        <dbReference type="SAM" id="SignalP"/>
    </source>
</evidence>
<proteinExistence type="predicted"/>
<reference evidence="2 3" key="1">
    <citation type="submission" date="2016-10" db="EMBL/GenBank/DDBJ databases">
        <authorList>
            <person name="de Groot N.N."/>
        </authorList>
    </citation>
    <scope>NUCLEOTIDE SEQUENCE [LARGE SCALE GENOMIC DNA]</scope>
    <source>
        <strain evidence="2 3">CGMCC 1.7056</strain>
    </source>
</reference>
<organism evidence="2 3">
    <name type="scientific">Nocardioides terrae</name>
    <dbReference type="NCBI Taxonomy" id="574651"/>
    <lineage>
        <taxon>Bacteria</taxon>
        <taxon>Bacillati</taxon>
        <taxon>Actinomycetota</taxon>
        <taxon>Actinomycetes</taxon>
        <taxon>Propionibacteriales</taxon>
        <taxon>Nocardioidaceae</taxon>
        <taxon>Nocardioides</taxon>
    </lineage>
</organism>
<dbReference type="STRING" id="574651.SAMN04487968_11239"/>